<dbReference type="OrthoDB" id="9815690at2"/>
<name>A0A2T6ASC2_9RHOB</name>
<dbReference type="InterPro" id="IPR001830">
    <property type="entry name" value="Glyco_trans_20"/>
</dbReference>
<dbReference type="PANTHER" id="PTHR10788:SF106">
    <property type="entry name" value="BCDNA.GH08860"/>
    <property type="match status" value="1"/>
</dbReference>
<protein>
    <submittedName>
        <fullName evidence="2">Trehalose 6-phosphate synthase</fullName>
    </submittedName>
</protein>
<dbReference type="RefSeq" id="WP_107977210.1">
    <property type="nucleotide sequence ID" value="NZ_BMEZ01000016.1"/>
</dbReference>
<evidence type="ECO:0000313" key="3">
    <source>
        <dbReference type="Proteomes" id="UP000244069"/>
    </source>
</evidence>
<organism evidence="2 3">
    <name type="scientific">Allosediminivita pacifica</name>
    <dbReference type="NCBI Taxonomy" id="1267769"/>
    <lineage>
        <taxon>Bacteria</taxon>
        <taxon>Pseudomonadati</taxon>
        <taxon>Pseudomonadota</taxon>
        <taxon>Alphaproteobacteria</taxon>
        <taxon>Rhodobacterales</taxon>
        <taxon>Paracoccaceae</taxon>
        <taxon>Allosediminivita</taxon>
    </lineage>
</organism>
<dbReference type="GO" id="GO:0005992">
    <property type="term" value="P:trehalose biosynthetic process"/>
    <property type="evidence" value="ECO:0007669"/>
    <property type="project" value="InterPro"/>
</dbReference>
<dbReference type="Pfam" id="PF00982">
    <property type="entry name" value="Glyco_transf_20"/>
    <property type="match status" value="1"/>
</dbReference>
<sequence>MAEQRLIVISNRIPTEEEPSGGLVVALHDCLNARGGIWIGSSGGPVEQPRAGLTKIAEGNYTRYTFDLSREEYDTYYLGYSNAVLWPVFHRRADLMQVRPGYAQGYLDVNARVADMVAEFAGPDDTLWVQDYHFLPLAAMLRERGVQSRIGFFLHIPFPEASHVPALPDAQNICSWVASYDVFGLQTEADVERCENLFRHECPSFIESDGTISVAGRRCRPMACPIGIDAEGYRATAEKSKVGKRLFMHKGQKLVLGVDRLDYSKGLVQRFEGFGAYLGRRSNTDEPATLLQVAPPSRQDVDAYKDMRMQLDLTAGSINGDYGEIDWTPIRYVRRSLPRDELAGLYRRADAVMVTPLADGMNLVAKEFVAAQDPEDPGVLILSHFAGAAEQLTDALLVNPYDADEMAAALERALTMPLEERKARHARLWENVRDEDVDWWTGRFLGALCQPRAVEAA</sequence>
<gene>
    <name evidence="2" type="ORF">C8N44_11583</name>
</gene>
<keyword evidence="3" id="KW-1185">Reference proteome</keyword>
<accession>A0A2T6ASC2</accession>
<dbReference type="Gene3D" id="3.40.50.2000">
    <property type="entry name" value="Glycogen Phosphorylase B"/>
    <property type="match status" value="2"/>
</dbReference>
<dbReference type="Proteomes" id="UP000244069">
    <property type="component" value="Unassembled WGS sequence"/>
</dbReference>
<dbReference type="GO" id="GO:0003825">
    <property type="term" value="F:alpha,alpha-trehalose-phosphate synthase (UDP-forming) activity"/>
    <property type="evidence" value="ECO:0007669"/>
    <property type="project" value="TreeGrafter"/>
</dbReference>
<dbReference type="PANTHER" id="PTHR10788">
    <property type="entry name" value="TREHALOSE-6-PHOSPHATE SYNTHASE"/>
    <property type="match status" value="1"/>
</dbReference>
<dbReference type="AlphaFoldDB" id="A0A2T6ASC2"/>
<proteinExistence type="inferred from homology"/>
<comment type="caution">
    <text evidence="2">The sequence shown here is derived from an EMBL/GenBank/DDBJ whole genome shotgun (WGS) entry which is preliminary data.</text>
</comment>
<reference evidence="2 3" key="1">
    <citation type="submission" date="2018-04" db="EMBL/GenBank/DDBJ databases">
        <title>Genomic Encyclopedia of Archaeal and Bacterial Type Strains, Phase II (KMG-II): from individual species to whole genera.</title>
        <authorList>
            <person name="Goeker M."/>
        </authorList>
    </citation>
    <scope>NUCLEOTIDE SEQUENCE [LARGE SCALE GENOMIC DNA]</scope>
    <source>
        <strain evidence="2 3">DSM 29329</strain>
    </source>
</reference>
<evidence type="ECO:0000313" key="2">
    <source>
        <dbReference type="EMBL" id="PTX46715.1"/>
    </source>
</evidence>
<dbReference type="SUPFAM" id="SSF53756">
    <property type="entry name" value="UDP-Glycosyltransferase/glycogen phosphorylase"/>
    <property type="match status" value="1"/>
</dbReference>
<dbReference type="EMBL" id="QBKN01000015">
    <property type="protein sequence ID" value="PTX46715.1"/>
    <property type="molecule type" value="Genomic_DNA"/>
</dbReference>
<dbReference type="CDD" id="cd03788">
    <property type="entry name" value="GT20_TPS"/>
    <property type="match status" value="1"/>
</dbReference>
<evidence type="ECO:0000256" key="1">
    <source>
        <dbReference type="ARBA" id="ARBA00008799"/>
    </source>
</evidence>
<comment type="similarity">
    <text evidence="1">Belongs to the glycosyltransferase 20 family.</text>
</comment>